<dbReference type="NCBIfam" id="TIGR01470">
    <property type="entry name" value="cysG_Nterm"/>
    <property type="match status" value="1"/>
</dbReference>
<dbReference type="InterPro" id="IPR006367">
    <property type="entry name" value="Sirohaem_synthase_N"/>
</dbReference>
<dbReference type="InterPro" id="IPR028161">
    <property type="entry name" value="Met8-like"/>
</dbReference>
<dbReference type="PANTHER" id="PTHR35330:SF1">
    <property type="entry name" value="SIROHEME BIOSYNTHESIS PROTEIN MET8"/>
    <property type="match status" value="1"/>
</dbReference>
<comment type="pathway">
    <text evidence="1">Porphyrin-containing compound metabolism; siroheme biosynthesis; sirohydrochlorin from precorrin-2: step 1/1.</text>
</comment>
<gene>
    <name evidence="8" type="primary">cysG_2</name>
    <name evidence="8" type="ORF">SAMEA44547418_01504</name>
</gene>
<keyword evidence="3" id="KW-0560">Oxidoreductase</keyword>
<dbReference type="EC" id="1.3.1.76" evidence="2"/>
<dbReference type="Gene3D" id="3.40.50.720">
    <property type="entry name" value="NAD(P)-binding Rossmann-like Domain"/>
    <property type="match status" value="1"/>
</dbReference>
<dbReference type="SUPFAM" id="SSF75615">
    <property type="entry name" value="Siroheme synthase middle domains-like"/>
    <property type="match status" value="1"/>
</dbReference>
<dbReference type="Pfam" id="PF13241">
    <property type="entry name" value="NAD_binding_7"/>
    <property type="match status" value="1"/>
</dbReference>
<dbReference type="GO" id="GO:0004325">
    <property type="term" value="F:ferrochelatase activity"/>
    <property type="evidence" value="ECO:0007669"/>
    <property type="project" value="InterPro"/>
</dbReference>
<dbReference type="UniPathway" id="UPA00262">
    <property type="reaction ID" value="UER00222"/>
</dbReference>
<dbReference type="GO" id="GO:0043115">
    <property type="term" value="F:precorrin-2 dehydrogenase activity"/>
    <property type="evidence" value="ECO:0007669"/>
    <property type="project" value="UniProtKB-EC"/>
</dbReference>
<proteinExistence type="predicted"/>
<dbReference type="KEGG" id="vrm:44547418_01504"/>
<dbReference type="Pfam" id="PF10414">
    <property type="entry name" value="CysG_dimeriser"/>
    <property type="match status" value="1"/>
</dbReference>
<dbReference type="SUPFAM" id="SSF51735">
    <property type="entry name" value="NAD(P)-binding Rossmann-fold domains"/>
    <property type="match status" value="1"/>
</dbReference>
<dbReference type="RefSeq" id="WP_095066374.1">
    <property type="nucleotide sequence ID" value="NZ_LT906470.1"/>
</dbReference>
<keyword evidence="9" id="KW-1185">Reference proteome</keyword>
<reference evidence="8 9" key="1">
    <citation type="submission" date="2017-06" db="EMBL/GenBank/DDBJ databases">
        <authorList>
            <consortium name="Pathogen Informatics"/>
        </authorList>
    </citation>
    <scope>NUCLEOTIDE SEQUENCE [LARGE SCALE GENOMIC DNA]</scope>
    <source>
        <strain evidence="8 9">NCTC12018</strain>
    </source>
</reference>
<dbReference type="InterPro" id="IPR036291">
    <property type="entry name" value="NAD(P)-bd_dom_sf"/>
</dbReference>
<keyword evidence="4" id="KW-0520">NAD</keyword>
<evidence type="ECO:0000256" key="3">
    <source>
        <dbReference type="ARBA" id="ARBA00023002"/>
    </source>
</evidence>
<evidence type="ECO:0000259" key="7">
    <source>
        <dbReference type="Pfam" id="PF10414"/>
    </source>
</evidence>
<evidence type="ECO:0000256" key="6">
    <source>
        <dbReference type="ARBA" id="ARBA00047561"/>
    </source>
</evidence>
<dbReference type="Proteomes" id="UP000214973">
    <property type="component" value="Chromosome 1"/>
</dbReference>
<evidence type="ECO:0000313" key="8">
    <source>
        <dbReference type="EMBL" id="SNV72187.1"/>
    </source>
</evidence>
<feature type="domain" description="Sirohaem synthase dimerisation" evidence="7">
    <location>
        <begin position="162"/>
        <end position="208"/>
    </location>
</feature>
<keyword evidence="5" id="KW-0627">Porphyrin biosynthesis</keyword>
<dbReference type="PANTHER" id="PTHR35330">
    <property type="entry name" value="SIROHEME BIOSYNTHESIS PROTEIN MET8"/>
    <property type="match status" value="1"/>
</dbReference>
<name>A0A239ZMD4_9FIRM</name>
<evidence type="ECO:0000256" key="2">
    <source>
        <dbReference type="ARBA" id="ARBA00012400"/>
    </source>
</evidence>
<dbReference type="AlphaFoldDB" id="A0A239ZMD4"/>
<evidence type="ECO:0000256" key="1">
    <source>
        <dbReference type="ARBA" id="ARBA00005010"/>
    </source>
</evidence>
<comment type="catalytic activity">
    <reaction evidence="6">
        <text>precorrin-2 + NAD(+) = sirohydrochlorin + NADH + 2 H(+)</text>
        <dbReference type="Rhea" id="RHEA:15613"/>
        <dbReference type="ChEBI" id="CHEBI:15378"/>
        <dbReference type="ChEBI" id="CHEBI:57540"/>
        <dbReference type="ChEBI" id="CHEBI:57945"/>
        <dbReference type="ChEBI" id="CHEBI:58351"/>
        <dbReference type="ChEBI" id="CHEBI:58827"/>
        <dbReference type="EC" id="1.3.1.76"/>
    </reaction>
</comment>
<dbReference type="EMBL" id="LT906470">
    <property type="protein sequence ID" value="SNV72187.1"/>
    <property type="molecule type" value="Genomic_DNA"/>
</dbReference>
<protein>
    <recommendedName>
        <fullName evidence="2">precorrin-2 dehydrogenase</fullName>
        <ecNumber evidence="2">1.3.1.76</ecNumber>
    </recommendedName>
</protein>
<dbReference type="GO" id="GO:0019354">
    <property type="term" value="P:siroheme biosynthetic process"/>
    <property type="evidence" value="ECO:0007669"/>
    <property type="project" value="UniProtKB-UniPathway"/>
</dbReference>
<evidence type="ECO:0000256" key="4">
    <source>
        <dbReference type="ARBA" id="ARBA00023027"/>
    </source>
</evidence>
<evidence type="ECO:0000313" key="9">
    <source>
        <dbReference type="Proteomes" id="UP000214973"/>
    </source>
</evidence>
<dbReference type="InterPro" id="IPR019478">
    <property type="entry name" value="Sirohaem_synthase_dimer_dom"/>
</dbReference>
<organism evidence="8 9">
    <name type="scientific">Veillonella rodentium</name>
    <dbReference type="NCBI Taxonomy" id="248315"/>
    <lineage>
        <taxon>Bacteria</taxon>
        <taxon>Bacillati</taxon>
        <taxon>Bacillota</taxon>
        <taxon>Negativicutes</taxon>
        <taxon>Veillonellales</taxon>
        <taxon>Veillonellaceae</taxon>
        <taxon>Veillonella</taxon>
    </lineage>
</organism>
<accession>A0A239ZMD4</accession>
<sequence length="215" mass="24623">MVSITFQPTTEDMILFIGGGEVAERRIRLFIDEPCRIVVIAPSATAAVGTWSREKRLTWHGRAFTEDDESLIAQSRLLFVCTDNHELNDRLYELGQAHRVWTNRSDNPSACTFTVPSSLELGDLHIAIGANHAGPRINRLVRRDMMNRYGQLQKAMPGLKIFREEVKLLLPTPEARQQFWRDHLTEDTFEAILKGEWRSIEEKLRHAISGIRSKS</sequence>
<evidence type="ECO:0000256" key="5">
    <source>
        <dbReference type="ARBA" id="ARBA00023244"/>
    </source>
</evidence>